<protein>
    <submittedName>
        <fullName evidence="1">Uncharacterized protein</fullName>
    </submittedName>
</protein>
<keyword evidence="2" id="KW-1185">Reference proteome</keyword>
<proteinExistence type="predicted"/>
<dbReference type="EMBL" id="CP155571">
    <property type="protein sequence ID" value="XFO72391.1"/>
    <property type="molecule type" value="Genomic_DNA"/>
</dbReference>
<organism evidence="1 2">
    <name type="scientific">Sporomusa acidovorans (strain ATCC 49682 / DSM 3132 / Mol)</name>
    <dbReference type="NCBI Taxonomy" id="1123286"/>
    <lineage>
        <taxon>Bacteria</taxon>
        <taxon>Bacillati</taxon>
        <taxon>Bacillota</taxon>
        <taxon>Negativicutes</taxon>
        <taxon>Selenomonadales</taxon>
        <taxon>Sporomusaceae</taxon>
        <taxon>Sporomusa</taxon>
    </lineage>
</organism>
<name>A0ABZ3J2V2_SPOA4</name>
<gene>
    <name evidence="1" type="ORF">SPACI_024430</name>
</gene>
<evidence type="ECO:0000313" key="2">
    <source>
        <dbReference type="Proteomes" id="UP000216052"/>
    </source>
</evidence>
<sequence>MGNLKFRYLEKGVGAKTGAPIGIALVDKKAIEMAAVSEEKALKSIASAIGGPVAINVFDLDAVTTTSDGVIVKGAIITMAAADGGKIHREFGILHMEEIEVDEALLAEEPHLRPLAHMYPNCRLFRGPDPAKKLIPVHNVCMTGKAINNNSATEMMNAVTMEEMLFPILGQLQVMNEGEIVFAVTGGVMSVGIGMTVAEKFGRVFPTRQFAAGETAHNCGAYAQTLKASIPCVVAPKDILAKHILDVLEQGIIPGKHLGCSPAVLCVAHAFGSDIAMKNIQDRAWLELESVGLSRQQFLNPSPHLTRDEILARADEIIPGLVEPRRVKSTDYFKQMEIEA</sequence>
<reference evidence="1" key="1">
    <citation type="submission" date="2024-05" db="EMBL/GenBank/DDBJ databases">
        <title>Isolation and characterization of Sporomusa carbonis sp. nov., a carboxydotrophic hydrogenogen in the genus of Sporomusa isolated from a charcoal burning pile.</title>
        <authorList>
            <person name="Boeer T."/>
            <person name="Rosenbaum F."/>
            <person name="Eysell L."/>
            <person name="Mueller V."/>
            <person name="Daniel R."/>
            <person name="Poehlein A."/>
        </authorList>
    </citation>
    <scope>NUCLEOTIDE SEQUENCE [LARGE SCALE GENOMIC DNA]</scope>
    <source>
        <strain evidence="1">DSM 3132</strain>
    </source>
</reference>
<dbReference type="RefSeq" id="WP_093797816.1">
    <property type="nucleotide sequence ID" value="NZ_CP155571.1"/>
</dbReference>
<dbReference type="Proteomes" id="UP000216052">
    <property type="component" value="Chromosome"/>
</dbReference>
<accession>A0ABZ3J2V2</accession>
<evidence type="ECO:0000313" key="1">
    <source>
        <dbReference type="EMBL" id="XFO72391.1"/>
    </source>
</evidence>